<dbReference type="EMBL" id="MASW01000006">
    <property type="protein sequence ID" value="PXY21128.1"/>
    <property type="molecule type" value="Genomic_DNA"/>
</dbReference>
<dbReference type="RefSeq" id="WP_112284371.1">
    <property type="nucleotide sequence ID" value="NZ_MASW01000006.1"/>
</dbReference>
<name>A0A2V4ALF7_9PSEU</name>
<comment type="caution">
    <text evidence="2">The sequence shown here is derived from an EMBL/GenBank/DDBJ whole genome shotgun (WGS) entry which is preliminary data.</text>
</comment>
<keyword evidence="3" id="KW-1185">Reference proteome</keyword>
<proteinExistence type="predicted"/>
<evidence type="ECO:0000313" key="2">
    <source>
        <dbReference type="EMBL" id="PXY21128.1"/>
    </source>
</evidence>
<feature type="compositionally biased region" description="Acidic residues" evidence="1">
    <location>
        <begin position="106"/>
        <end position="115"/>
    </location>
</feature>
<gene>
    <name evidence="2" type="ORF">BAY60_27055</name>
</gene>
<evidence type="ECO:0000313" key="3">
    <source>
        <dbReference type="Proteomes" id="UP000249915"/>
    </source>
</evidence>
<evidence type="ECO:0000256" key="1">
    <source>
        <dbReference type="SAM" id="MobiDB-lite"/>
    </source>
</evidence>
<feature type="region of interest" description="Disordered" evidence="1">
    <location>
        <begin position="59"/>
        <end position="129"/>
    </location>
</feature>
<reference evidence="2 3" key="1">
    <citation type="submission" date="2016-07" db="EMBL/GenBank/DDBJ databases">
        <title>Draft genome sequence of Prauserella muralis DSM 45305, isolated from a mould-covered wall in an indoor environment.</title>
        <authorList>
            <person name="Ruckert C."/>
            <person name="Albersmeier A."/>
            <person name="Jiang C.-L."/>
            <person name="Jiang Y."/>
            <person name="Kalinowski J."/>
            <person name="Schneider O."/>
            <person name="Winkler A."/>
            <person name="Zotchev S.B."/>
        </authorList>
    </citation>
    <scope>NUCLEOTIDE SEQUENCE [LARGE SCALE GENOMIC DNA]</scope>
    <source>
        <strain evidence="2 3">DSM 45305</strain>
    </source>
</reference>
<feature type="compositionally biased region" description="Basic residues" evidence="1">
    <location>
        <begin position="120"/>
        <end position="129"/>
    </location>
</feature>
<sequence length="129" mass="13264">MPRYAVQHRYLAVDNGQQIGPFESGTAVELELDRAEWVNRDSPGALLLLGGVVASSLDAEPEPAAAGSNGDSEGGGDQDPAGDVSDAQGAAESEHAAATEAAPEPEPAEPADEPEPSAPKPRRARRAAR</sequence>
<organism evidence="2 3">
    <name type="scientific">Prauserella muralis</name>
    <dbReference type="NCBI Taxonomy" id="588067"/>
    <lineage>
        <taxon>Bacteria</taxon>
        <taxon>Bacillati</taxon>
        <taxon>Actinomycetota</taxon>
        <taxon>Actinomycetes</taxon>
        <taxon>Pseudonocardiales</taxon>
        <taxon>Pseudonocardiaceae</taxon>
        <taxon>Prauserella</taxon>
    </lineage>
</organism>
<protein>
    <submittedName>
        <fullName evidence="2">Uncharacterized protein</fullName>
    </submittedName>
</protein>
<dbReference type="Proteomes" id="UP000249915">
    <property type="component" value="Unassembled WGS sequence"/>
</dbReference>
<accession>A0A2V4ALF7</accession>
<dbReference type="AlphaFoldDB" id="A0A2V4ALF7"/>